<gene>
    <name evidence="1" type="ORF">L6164_028359</name>
</gene>
<proteinExistence type="predicted"/>
<name>A0ACB9LY98_BAUVA</name>
<keyword evidence="2" id="KW-1185">Reference proteome</keyword>
<organism evidence="1 2">
    <name type="scientific">Bauhinia variegata</name>
    <name type="common">Purple orchid tree</name>
    <name type="synonym">Phanera variegata</name>
    <dbReference type="NCBI Taxonomy" id="167791"/>
    <lineage>
        <taxon>Eukaryota</taxon>
        <taxon>Viridiplantae</taxon>
        <taxon>Streptophyta</taxon>
        <taxon>Embryophyta</taxon>
        <taxon>Tracheophyta</taxon>
        <taxon>Spermatophyta</taxon>
        <taxon>Magnoliopsida</taxon>
        <taxon>eudicotyledons</taxon>
        <taxon>Gunneridae</taxon>
        <taxon>Pentapetalae</taxon>
        <taxon>rosids</taxon>
        <taxon>fabids</taxon>
        <taxon>Fabales</taxon>
        <taxon>Fabaceae</taxon>
        <taxon>Cercidoideae</taxon>
        <taxon>Cercideae</taxon>
        <taxon>Bauhiniinae</taxon>
        <taxon>Bauhinia</taxon>
    </lineage>
</organism>
<evidence type="ECO:0000313" key="1">
    <source>
        <dbReference type="EMBL" id="KAI4315563.1"/>
    </source>
</evidence>
<sequence length="730" mass="81705">MEELQDDDQFYDTREEISSLTDGASDSSLHSSSSDDHVSSVSHCLWSQVWTSKLQFQSVHQRRQNFLRWMRQESDSDLDDNSMLVEELADLSCETIEMRVDRITSNSGVVFRTSEGLPSSQFMLNSFSNDALKSTQNGAMVEEFLFSIKNLDDGTQYIVDELGEDGMLQKLRVAGSNQMISVEEFQKSLGSSQLVQTLLQKDLENTRLLAIDKKKVNRGWLRKLGSVACVVDNHVGAEFDHKAAHLTDTAGVCKVRVHSHKKRFKELSSLYTEQEFQAHDGAILTMKFSLDGKYVASGGKDGIVRVWQLVEHERSRELDILYNDPSCVYFKMNNLSSLASIDVDKQKLGKKEKLRRSSDSTCVILPPKIFQMLEKPLHEFQGHSGEILDLSWSKRGFLLSSSIDKTVRLWQVGIDRCLRVFFHNNYVTCVNFSPVNDDFFISGSIDGKVRIWEVLGCQVTDYIDIREIVTYVCYRPNGKGAIVGTMTGNCLFYDIIDNHLQLESQLCLQGKKKTPGKRITGVQFSPTDPSKVVVASADSLVCVLSGVDVLCRFKGFRSAVSQMVPYFTSDGKHIVSVSEDSNVCIWNYSGEDRSGSKAKNMWCCESFLSQNASIAIPWCGTESMAGTVLASTLRSDMNQKMSLSPDCFSLSLGLLAESLPKVSATWPEETLSDSSPMGVSPSRMCKSEYKLLRSACKGISNSHLWGLVIITAGWDGRIRVHHNYGLPIRV</sequence>
<dbReference type="Proteomes" id="UP000828941">
    <property type="component" value="Chromosome 11"/>
</dbReference>
<evidence type="ECO:0000313" key="2">
    <source>
        <dbReference type="Proteomes" id="UP000828941"/>
    </source>
</evidence>
<protein>
    <submittedName>
        <fullName evidence="1">Uncharacterized protein</fullName>
    </submittedName>
</protein>
<dbReference type="EMBL" id="CM039436">
    <property type="protein sequence ID" value="KAI4315563.1"/>
    <property type="molecule type" value="Genomic_DNA"/>
</dbReference>
<accession>A0ACB9LY98</accession>
<comment type="caution">
    <text evidence="1">The sequence shown here is derived from an EMBL/GenBank/DDBJ whole genome shotgun (WGS) entry which is preliminary data.</text>
</comment>
<reference evidence="1 2" key="1">
    <citation type="journal article" date="2022" name="DNA Res.">
        <title>Chromosomal-level genome assembly of the orchid tree Bauhinia variegata (Leguminosae; Cercidoideae) supports the allotetraploid origin hypothesis of Bauhinia.</title>
        <authorList>
            <person name="Zhong Y."/>
            <person name="Chen Y."/>
            <person name="Zheng D."/>
            <person name="Pang J."/>
            <person name="Liu Y."/>
            <person name="Luo S."/>
            <person name="Meng S."/>
            <person name="Qian L."/>
            <person name="Wei D."/>
            <person name="Dai S."/>
            <person name="Zhou R."/>
        </authorList>
    </citation>
    <scope>NUCLEOTIDE SEQUENCE [LARGE SCALE GENOMIC DNA]</scope>
    <source>
        <strain evidence="1">BV-YZ2020</strain>
    </source>
</reference>